<evidence type="ECO:0000313" key="3">
    <source>
        <dbReference type="Proteomes" id="UP000823736"/>
    </source>
</evidence>
<sequence length="322" mass="37353">MAEEQGRAGDEGEERIIALLEGLGWTKRGDIGIDVEYDYKYHPDRGNTYGVDGYMTYNGPYRDKERGLIIESKNVKWESSSPKKFRGWADDTLEKVEAVPESDDFEEYLNFGESRIVNAGILSVWTRDEENYNDETFQGYFDEINLHPKKRRKYQILALGNRELNRLASLHAQFQSLQEKDEVTSIDFFYPPRPDSHSARMPLVSLEYLLSDFVFARAEIEQSVSNVTVTRDVGIVFHFDDTDLESLNFMYQAVIEHGMEDVDELRVYIYDDDKDDIQMASVQEEFRNNGRPSEMTGKAPDLKLKTLRKTNYADHADTLREE</sequence>
<keyword evidence="3" id="KW-1185">Reference proteome</keyword>
<reference evidence="2" key="1">
    <citation type="submission" date="2021-03" db="EMBL/GenBank/DDBJ databases">
        <title>Genomic Encyclopedia of Type Strains, Phase IV (KMG-IV): sequencing the most valuable type-strain genomes for metagenomic binning, comparative biology and taxonomic classification.</title>
        <authorList>
            <person name="Goeker M."/>
        </authorList>
    </citation>
    <scope>NUCLEOTIDE SEQUENCE</scope>
    <source>
        <strain evidence="2">DSM 26232</strain>
    </source>
</reference>
<proteinExistence type="predicted"/>
<dbReference type="OrthoDB" id="173276at2157"/>
<organism evidence="2 3">
    <name type="scientific">Halolamina salifodinae</name>
    <dbReference type="NCBI Taxonomy" id="1202767"/>
    <lineage>
        <taxon>Archaea</taxon>
        <taxon>Methanobacteriati</taxon>
        <taxon>Methanobacteriota</taxon>
        <taxon>Stenosarchaea group</taxon>
        <taxon>Halobacteria</taxon>
        <taxon>Halobacteriales</taxon>
        <taxon>Haloferacaceae</taxon>
    </lineage>
</organism>
<dbReference type="AlphaFoldDB" id="A0A8T4GZH0"/>
<protein>
    <recommendedName>
        <fullName evidence="1">GAPS4 PD-(D/E)XK nuclease domain-containing protein</fullName>
    </recommendedName>
</protein>
<feature type="domain" description="GAPS4 PD-(D/E)XK nuclease" evidence="1">
    <location>
        <begin position="1"/>
        <end position="150"/>
    </location>
</feature>
<dbReference type="Proteomes" id="UP000823736">
    <property type="component" value="Unassembled WGS sequence"/>
</dbReference>
<evidence type="ECO:0000313" key="2">
    <source>
        <dbReference type="EMBL" id="MBP1986765.1"/>
    </source>
</evidence>
<comment type="caution">
    <text evidence="2">The sequence shown here is derived from an EMBL/GenBank/DDBJ whole genome shotgun (WGS) entry which is preliminary data.</text>
</comment>
<gene>
    <name evidence="2" type="ORF">J2753_001259</name>
</gene>
<dbReference type="InterPro" id="IPR058873">
    <property type="entry name" value="PDDEXK_GAPS4"/>
</dbReference>
<dbReference type="Pfam" id="PF26115">
    <property type="entry name" value="PDDEXK_GAPS4"/>
    <property type="match status" value="1"/>
</dbReference>
<name>A0A8T4GZH0_9EURY</name>
<dbReference type="EMBL" id="JAGGLC010000002">
    <property type="protein sequence ID" value="MBP1986765.1"/>
    <property type="molecule type" value="Genomic_DNA"/>
</dbReference>
<dbReference type="RefSeq" id="WP_209491047.1">
    <property type="nucleotide sequence ID" value="NZ_JAGGLC010000002.1"/>
</dbReference>
<evidence type="ECO:0000259" key="1">
    <source>
        <dbReference type="Pfam" id="PF26115"/>
    </source>
</evidence>
<accession>A0A8T4GZH0</accession>